<keyword evidence="5 7" id="KW-1133">Transmembrane helix</keyword>
<dbReference type="PANTHER" id="PTHR33452:SF1">
    <property type="entry name" value="INNER MEMBRANE PROTEIN YPHA-RELATED"/>
    <property type="match status" value="1"/>
</dbReference>
<gene>
    <name evidence="8" type="ORF">DBW92_01975</name>
</gene>
<evidence type="ECO:0000256" key="6">
    <source>
        <dbReference type="ARBA" id="ARBA00023136"/>
    </source>
</evidence>
<dbReference type="AlphaFoldDB" id="A0A368C7A9"/>
<evidence type="ECO:0000256" key="4">
    <source>
        <dbReference type="ARBA" id="ARBA00022692"/>
    </source>
</evidence>
<proteinExistence type="inferred from homology"/>
<evidence type="ECO:0000256" key="3">
    <source>
        <dbReference type="ARBA" id="ARBA00022475"/>
    </source>
</evidence>
<accession>A0A368C7A9</accession>
<keyword evidence="6 7" id="KW-0472">Membrane</keyword>
<comment type="caution">
    <text evidence="8">The sequence shown here is derived from an EMBL/GenBank/DDBJ whole genome shotgun (WGS) entry which is preliminary data.</text>
</comment>
<dbReference type="GO" id="GO:0005886">
    <property type="term" value="C:plasma membrane"/>
    <property type="evidence" value="ECO:0007669"/>
    <property type="project" value="UniProtKB-SubCell"/>
</dbReference>
<evidence type="ECO:0000256" key="1">
    <source>
        <dbReference type="ARBA" id="ARBA00004651"/>
    </source>
</evidence>
<dbReference type="InterPro" id="IPR051907">
    <property type="entry name" value="DoxX-like_oxidoreductase"/>
</dbReference>
<dbReference type="PANTHER" id="PTHR33452">
    <property type="entry name" value="OXIDOREDUCTASE CATD-RELATED"/>
    <property type="match status" value="1"/>
</dbReference>
<feature type="transmembrane region" description="Helical" evidence="7">
    <location>
        <begin position="89"/>
        <end position="109"/>
    </location>
</feature>
<name>A0A368C7A9_9GAMM</name>
<evidence type="ECO:0000256" key="7">
    <source>
        <dbReference type="SAM" id="Phobius"/>
    </source>
</evidence>
<protein>
    <submittedName>
        <fullName evidence="8">DoxX family protein</fullName>
    </submittedName>
</protein>
<evidence type="ECO:0000256" key="2">
    <source>
        <dbReference type="ARBA" id="ARBA00006679"/>
    </source>
</evidence>
<dbReference type="Proteomes" id="UP000252915">
    <property type="component" value="Unassembled WGS sequence"/>
</dbReference>
<dbReference type="EMBL" id="QOPI01000006">
    <property type="protein sequence ID" value="RCL44997.1"/>
    <property type="molecule type" value="Genomic_DNA"/>
</dbReference>
<evidence type="ECO:0000256" key="5">
    <source>
        <dbReference type="ARBA" id="ARBA00022989"/>
    </source>
</evidence>
<comment type="subcellular location">
    <subcellularLocation>
        <location evidence="1">Cell membrane</location>
        <topology evidence="1">Multi-pass membrane protein</topology>
    </subcellularLocation>
</comment>
<feature type="transmembrane region" description="Helical" evidence="7">
    <location>
        <begin position="61"/>
        <end position="82"/>
    </location>
</feature>
<evidence type="ECO:0000313" key="8">
    <source>
        <dbReference type="EMBL" id="RCL44997.1"/>
    </source>
</evidence>
<keyword evidence="4 7" id="KW-0812">Transmembrane</keyword>
<reference evidence="8 9" key="1">
    <citation type="journal article" date="2018" name="Microbiome">
        <title>Fine metagenomic profile of the Mediterranean stratified and mixed water columns revealed by assembly and recruitment.</title>
        <authorList>
            <person name="Haro-Moreno J.M."/>
            <person name="Lopez-Perez M."/>
            <person name="De La Torre J.R."/>
            <person name="Picazo A."/>
            <person name="Camacho A."/>
            <person name="Rodriguez-Valera F."/>
        </authorList>
    </citation>
    <scope>NUCLEOTIDE SEQUENCE [LARGE SCALE GENOMIC DNA]</scope>
    <source>
        <strain evidence="8">MED-G78</strain>
    </source>
</reference>
<comment type="similarity">
    <text evidence="2">Belongs to the DoxX family.</text>
</comment>
<evidence type="ECO:0000313" key="9">
    <source>
        <dbReference type="Proteomes" id="UP000252915"/>
    </source>
</evidence>
<dbReference type="InterPro" id="IPR032808">
    <property type="entry name" value="DoxX"/>
</dbReference>
<dbReference type="Pfam" id="PF07681">
    <property type="entry name" value="DoxX"/>
    <property type="match status" value="1"/>
</dbReference>
<organism evidence="8 9">
    <name type="scientific">SAR86 cluster bacterium</name>
    <dbReference type="NCBI Taxonomy" id="2030880"/>
    <lineage>
        <taxon>Bacteria</taxon>
        <taxon>Pseudomonadati</taxon>
        <taxon>Pseudomonadota</taxon>
        <taxon>Gammaproteobacteria</taxon>
        <taxon>SAR86 cluster</taxon>
    </lineage>
</organism>
<sequence>MDSLNKTLDSIAKPFLGITPWLLRLSLGTSFFLHGYGKLPLPPQNLVKWFESAGMPAPDLVATAVSVGEMGAGVGIILGGFFSNTLGNLLTRLSGGAVCVIMIGAFYLAHADWFITAKLFKTEQIFLFTLGLYFAIRGNSKA</sequence>
<keyword evidence="3" id="KW-1003">Cell membrane</keyword>